<dbReference type="GeneID" id="36606413"/>
<sequence>MPQELAESIDSWRQSVPSRLEREDPFLNDGFEERPSTRITFREPVRPVRRPSNRVALMRSAIPLFRRRDGPNALGESLMERPETALGVRDDDEPEAAQARNPIRGFFALFGRNRKRKRRSPSVSPAPTVALEAPLTLHFLFVGPQGSGQTSLLFRARFGCFPDSSAITRTCYETYTNIRMYDSQPDTSGAPDMTTIESLSYVQWDCIFLCFDIKEKASLRTVVAWWAGAVNRGFLNQQENEVLVHLLGMKKDVREQCTDDTHRVRGLFDPPNAVPLPNCCVLPYEAASYANQLGCHRYLECSAATGEGMDLVFEQAGQEATRRAIEAARRQRLEPACRRLFYRQRPIQPPTM</sequence>
<dbReference type="InterPro" id="IPR027417">
    <property type="entry name" value="P-loop_NTPase"/>
</dbReference>
<dbReference type="GO" id="GO:0007264">
    <property type="term" value="P:small GTPase-mediated signal transduction"/>
    <property type="evidence" value="ECO:0007669"/>
    <property type="project" value="InterPro"/>
</dbReference>
<dbReference type="AlphaFoldDB" id="A0A2T4B352"/>
<dbReference type="Proteomes" id="UP000241546">
    <property type="component" value="Unassembled WGS sequence"/>
</dbReference>
<feature type="region of interest" description="Disordered" evidence="3">
    <location>
        <begin position="1"/>
        <end position="32"/>
    </location>
</feature>
<dbReference type="SMART" id="SM00174">
    <property type="entry name" value="RHO"/>
    <property type="match status" value="1"/>
</dbReference>
<keyword evidence="1" id="KW-0547">Nucleotide-binding</keyword>
<dbReference type="Pfam" id="PF00071">
    <property type="entry name" value="Ras"/>
    <property type="match status" value="1"/>
</dbReference>
<dbReference type="PRINTS" id="PR00449">
    <property type="entry name" value="RASTRNSFRMNG"/>
</dbReference>
<accession>A0A2T4B352</accession>
<evidence type="ECO:0000313" key="5">
    <source>
        <dbReference type="Proteomes" id="UP000241546"/>
    </source>
</evidence>
<dbReference type="EMBL" id="KZ680218">
    <property type="protein sequence ID" value="PTB63730.1"/>
    <property type="molecule type" value="Genomic_DNA"/>
</dbReference>
<evidence type="ECO:0000256" key="2">
    <source>
        <dbReference type="ARBA" id="ARBA00023134"/>
    </source>
</evidence>
<dbReference type="SUPFAM" id="SSF52540">
    <property type="entry name" value="P-loop containing nucleoside triphosphate hydrolases"/>
    <property type="match status" value="1"/>
</dbReference>
<gene>
    <name evidence="4" type="ORF">BBK36DRAFT_57986</name>
</gene>
<dbReference type="PANTHER" id="PTHR24072">
    <property type="entry name" value="RHO FAMILY GTPASE"/>
    <property type="match status" value="1"/>
</dbReference>
<keyword evidence="5" id="KW-1185">Reference proteome</keyword>
<dbReference type="InterPro" id="IPR001806">
    <property type="entry name" value="Small_GTPase"/>
</dbReference>
<feature type="compositionally biased region" description="Basic and acidic residues" evidence="3">
    <location>
        <begin position="19"/>
        <end position="32"/>
    </location>
</feature>
<dbReference type="GO" id="GO:0005525">
    <property type="term" value="F:GTP binding"/>
    <property type="evidence" value="ECO:0007669"/>
    <property type="project" value="UniProtKB-KW"/>
</dbReference>
<evidence type="ECO:0000313" key="4">
    <source>
        <dbReference type="EMBL" id="PTB63730.1"/>
    </source>
</evidence>
<organism evidence="4 5">
    <name type="scientific">Trichoderma citrinoviride</name>
    <dbReference type="NCBI Taxonomy" id="58853"/>
    <lineage>
        <taxon>Eukaryota</taxon>
        <taxon>Fungi</taxon>
        <taxon>Dikarya</taxon>
        <taxon>Ascomycota</taxon>
        <taxon>Pezizomycotina</taxon>
        <taxon>Sordariomycetes</taxon>
        <taxon>Hypocreomycetidae</taxon>
        <taxon>Hypocreales</taxon>
        <taxon>Hypocreaceae</taxon>
        <taxon>Trichoderma</taxon>
    </lineage>
</organism>
<reference evidence="5" key="1">
    <citation type="submission" date="2016-07" db="EMBL/GenBank/DDBJ databases">
        <title>Multiple horizontal gene transfer events from other fungi enriched the ability of initially mycotrophic Trichoderma (Ascomycota) to feed on dead plant biomass.</title>
        <authorList>
            <consortium name="DOE Joint Genome Institute"/>
            <person name="Atanasova L."/>
            <person name="Chenthamara K."/>
            <person name="Zhang J."/>
            <person name="Grujic M."/>
            <person name="Henrissat B."/>
            <person name="Kuo A."/>
            <person name="Aerts A."/>
            <person name="Salamov A."/>
            <person name="Lipzen A."/>
            <person name="Labutti K."/>
            <person name="Barry K."/>
            <person name="Miao Y."/>
            <person name="Rahimi M.J."/>
            <person name="Shen Q."/>
            <person name="Grigoriev I.V."/>
            <person name="Kubicek C.P."/>
            <person name="Druzhinina I.S."/>
        </authorList>
    </citation>
    <scope>NUCLEOTIDE SEQUENCE [LARGE SCALE GENOMIC DNA]</scope>
    <source>
        <strain evidence="5">TUCIM 6016</strain>
    </source>
</reference>
<feature type="region of interest" description="Disordered" evidence="3">
    <location>
        <begin position="71"/>
        <end position="97"/>
    </location>
</feature>
<dbReference type="InterPro" id="IPR003578">
    <property type="entry name" value="Small_GTPase_Rho"/>
</dbReference>
<proteinExistence type="predicted"/>
<dbReference type="GO" id="GO:0003924">
    <property type="term" value="F:GTPase activity"/>
    <property type="evidence" value="ECO:0007669"/>
    <property type="project" value="InterPro"/>
</dbReference>
<dbReference type="RefSeq" id="XP_024747050.1">
    <property type="nucleotide sequence ID" value="XM_024898295.1"/>
</dbReference>
<dbReference type="OrthoDB" id="25896at2759"/>
<dbReference type="Gene3D" id="3.40.50.300">
    <property type="entry name" value="P-loop containing nucleotide triphosphate hydrolases"/>
    <property type="match status" value="1"/>
</dbReference>
<name>A0A2T4B352_9HYPO</name>
<protein>
    <submittedName>
        <fullName evidence="4">Rho type ras-like GTPase</fullName>
    </submittedName>
</protein>
<evidence type="ECO:0000256" key="1">
    <source>
        <dbReference type="ARBA" id="ARBA00022741"/>
    </source>
</evidence>
<evidence type="ECO:0000256" key="3">
    <source>
        <dbReference type="SAM" id="MobiDB-lite"/>
    </source>
</evidence>
<keyword evidence="2" id="KW-0342">GTP-binding</keyword>